<feature type="domain" description="Glycosyltransferase 2-like" evidence="2">
    <location>
        <begin position="6"/>
        <end position="132"/>
    </location>
</feature>
<keyword evidence="1" id="KW-0472">Membrane</keyword>
<keyword evidence="1" id="KW-0812">Transmembrane</keyword>
<accession>A0AAN4VUA6</accession>
<dbReference type="AlphaFoldDB" id="A0AAN4VUA6"/>
<dbReference type="Gene3D" id="3.90.550.10">
    <property type="entry name" value="Spore Coat Polysaccharide Biosynthesis Protein SpsA, Chain A"/>
    <property type="match status" value="1"/>
</dbReference>
<dbReference type="Pfam" id="PF00535">
    <property type="entry name" value="Glycos_transf_2"/>
    <property type="match status" value="1"/>
</dbReference>
<keyword evidence="4" id="KW-1185">Reference proteome</keyword>
<organism evidence="3 4">
    <name type="scientific">Persicobacter diffluens</name>
    <dbReference type="NCBI Taxonomy" id="981"/>
    <lineage>
        <taxon>Bacteria</taxon>
        <taxon>Pseudomonadati</taxon>
        <taxon>Bacteroidota</taxon>
        <taxon>Cytophagia</taxon>
        <taxon>Cytophagales</taxon>
        <taxon>Persicobacteraceae</taxon>
        <taxon>Persicobacter</taxon>
    </lineage>
</organism>
<dbReference type="Proteomes" id="UP001310022">
    <property type="component" value="Unassembled WGS sequence"/>
</dbReference>
<dbReference type="GO" id="GO:0016740">
    <property type="term" value="F:transferase activity"/>
    <property type="evidence" value="ECO:0007669"/>
    <property type="project" value="UniProtKB-KW"/>
</dbReference>
<protein>
    <submittedName>
        <fullName evidence="3">Glycosyl transferase</fullName>
    </submittedName>
</protein>
<dbReference type="InterPro" id="IPR001173">
    <property type="entry name" value="Glyco_trans_2-like"/>
</dbReference>
<dbReference type="InterPro" id="IPR050834">
    <property type="entry name" value="Glycosyltransf_2"/>
</dbReference>
<name>A0AAN4VUA6_9BACT</name>
<proteinExistence type="predicted"/>
<dbReference type="SUPFAM" id="SSF53448">
    <property type="entry name" value="Nucleotide-diphospho-sugar transferases"/>
    <property type="match status" value="1"/>
</dbReference>
<dbReference type="InterPro" id="IPR029044">
    <property type="entry name" value="Nucleotide-diphossugar_trans"/>
</dbReference>
<keyword evidence="1" id="KW-1133">Transmembrane helix</keyword>
<dbReference type="RefSeq" id="WP_338235975.1">
    <property type="nucleotide sequence ID" value="NZ_BQKE01000001.1"/>
</dbReference>
<evidence type="ECO:0000256" key="1">
    <source>
        <dbReference type="SAM" id="Phobius"/>
    </source>
</evidence>
<sequence>MSLFFSVVVPVYNRPQEIQEFLESVKNQDYRDFEVLVIEDGSSVDCKAIVERYEPHFQLQYFYKPNSGQGPSRNFGFERARGDYFLVFDSDVILPPNYLALVNAALAKEGFDAFGGPDAAHPDFDDLQKATTYAMTSLFTTGGIRGGKKADAKFQPRSFNMGLSRAVWEKTGGFQLERLSEDIDLSIRMRAAGFKVGLIPEAWVYHKRRTSLKQFFRQVFAFGHGRWILSALHPGQLKAIHFMPACFVLGLLFSFSTYFWWPEVFPFFLVCILMWYLAIFIDAGRHYRSVKVGALSMITSTVQLGGYGLGFIRGGFRKILGRKIY</sequence>
<reference evidence="3 4" key="1">
    <citation type="submission" date="2021-12" db="EMBL/GenBank/DDBJ databases">
        <title>Genome sequencing of bacteria with rrn-lacking chromosome and rrn-plasmid.</title>
        <authorList>
            <person name="Anda M."/>
            <person name="Iwasaki W."/>
        </authorList>
    </citation>
    <scope>NUCLEOTIDE SEQUENCE [LARGE SCALE GENOMIC DNA]</scope>
    <source>
        <strain evidence="3 4">NBRC 15940</strain>
    </source>
</reference>
<feature type="transmembrane region" description="Helical" evidence="1">
    <location>
        <begin position="239"/>
        <end position="258"/>
    </location>
</feature>
<feature type="transmembrane region" description="Helical" evidence="1">
    <location>
        <begin position="264"/>
        <end position="281"/>
    </location>
</feature>
<evidence type="ECO:0000313" key="3">
    <source>
        <dbReference type="EMBL" id="GJM60111.1"/>
    </source>
</evidence>
<comment type="caution">
    <text evidence="3">The sequence shown here is derived from an EMBL/GenBank/DDBJ whole genome shotgun (WGS) entry which is preliminary data.</text>
</comment>
<dbReference type="PANTHER" id="PTHR43685:SF3">
    <property type="entry name" value="SLR2126 PROTEIN"/>
    <property type="match status" value="1"/>
</dbReference>
<keyword evidence="3" id="KW-0808">Transferase</keyword>
<gene>
    <name evidence="3" type="ORF">PEDI_06630</name>
</gene>
<dbReference type="PANTHER" id="PTHR43685">
    <property type="entry name" value="GLYCOSYLTRANSFERASE"/>
    <property type="match status" value="1"/>
</dbReference>
<dbReference type="EMBL" id="BQKE01000001">
    <property type="protein sequence ID" value="GJM60111.1"/>
    <property type="molecule type" value="Genomic_DNA"/>
</dbReference>
<evidence type="ECO:0000259" key="2">
    <source>
        <dbReference type="Pfam" id="PF00535"/>
    </source>
</evidence>
<evidence type="ECO:0000313" key="4">
    <source>
        <dbReference type="Proteomes" id="UP001310022"/>
    </source>
</evidence>